<dbReference type="RefSeq" id="WP_014808361.1">
    <property type="nucleotide sequence ID" value="NC_018025.1"/>
</dbReference>
<dbReference type="OrthoDB" id="525451at2"/>
<dbReference type="eggNOG" id="ENOG50317N0">
    <property type="taxonomic scope" value="Bacteria"/>
</dbReference>
<proteinExistence type="predicted"/>
<reference evidence="2" key="1">
    <citation type="submission" date="2012-06" db="EMBL/GenBank/DDBJ databases">
        <title>Complete sequence of chromosome of Desulfomonile tiedjei DSM 6799.</title>
        <authorList>
            <person name="Lucas S."/>
            <person name="Copeland A."/>
            <person name="Lapidus A."/>
            <person name="Glavina del Rio T."/>
            <person name="Dalin E."/>
            <person name="Tice H."/>
            <person name="Bruce D."/>
            <person name="Goodwin L."/>
            <person name="Pitluck S."/>
            <person name="Peters L."/>
            <person name="Ovchinnikova G."/>
            <person name="Zeytun A."/>
            <person name="Lu M."/>
            <person name="Kyrpides N."/>
            <person name="Mavromatis K."/>
            <person name="Ivanova N."/>
            <person name="Brettin T."/>
            <person name="Detter J.C."/>
            <person name="Han C."/>
            <person name="Larimer F."/>
            <person name="Land M."/>
            <person name="Hauser L."/>
            <person name="Markowitz V."/>
            <person name="Cheng J.-F."/>
            <person name="Hugenholtz P."/>
            <person name="Woyke T."/>
            <person name="Wu D."/>
            <person name="Spring S."/>
            <person name="Schroeder M."/>
            <person name="Brambilla E."/>
            <person name="Klenk H.-P."/>
            <person name="Eisen J.A."/>
        </authorList>
    </citation>
    <scope>NUCLEOTIDE SEQUENCE [LARGE SCALE GENOMIC DNA]</scope>
    <source>
        <strain evidence="2">ATCC 49306 / DSM 6799 / DCB-1</strain>
    </source>
</reference>
<dbReference type="Proteomes" id="UP000006055">
    <property type="component" value="Chromosome"/>
</dbReference>
<evidence type="ECO:0000313" key="2">
    <source>
        <dbReference type="Proteomes" id="UP000006055"/>
    </source>
</evidence>
<accession>I4C0W1</accession>
<dbReference type="STRING" id="706587.Desti_0467"/>
<dbReference type="KEGG" id="dti:Desti_0467"/>
<sequence>MSNHFTGLNLGPPEGDTRLDLTDLYAFQVPTDPSRTVLILNCNSFAKGAEFHPDAVYRINIDNDSDAENDISFVLVFSERRDNRQLANVYLAKGADARQAEPAGELIFKDIEVSFGSNPRVFTSGPYKCFLGLRSDAFFIDFAGILNMFDHEGGKNFTGLEGSPDPNRWTGKDLFANYNVFSMAFEVPTSLLGANPRVRIWGRVSIRRDGELIPVDRAGHPTFANFFFTDEVKPEFDRSEPVHDRERFLDEAVHSLEHVGDYSDEEARAAIDAEGLLPDMLSFDPSKPGGYPNGRLLTDHVVARRLSILSHGKIPTDGLKPHSDLLFEFPYLGTPHEHPDPPPA</sequence>
<evidence type="ECO:0008006" key="3">
    <source>
        <dbReference type="Google" id="ProtNLM"/>
    </source>
</evidence>
<protein>
    <recommendedName>
        <fullName evidence="3">DUF4331 domain-containing protein</fullName>
    </recommendedName>
</protein>
<keyword evidence="2" id="KW-1185">Reference proteome</keyword>
<name>I4C0W1_DESTA</name>
<organism evidence="1 2">
    <name type="scientific">Desulfomonile tiedjei (strain ATCC 49306 / DSM 6799 / DCB-1)</name>
    <dbReference type="NCBI Taxonomy" id="706587"/>
    <lineage>
        <taxon>Bacteria</taxon>
        <taxon>Pseudomonadati</taxon>
        <taxon>Thermodesulfobacteriota</taxon>
        <taxon>Desulfomonilia</taxon>
        <taxon>Desulfomonilales</taxon>
        <taxon>Desulfomonilaceae</taxon>
        <taxon>Desulfomonile</taxon>
    </lineage>
</organism>
<gene>
    <name evidence="1" type="ordered locus">Desti_0467</name>
</gene>
<dbReference type="Pfam" id="PF14224">
    <property type="entry name" value="DUF4331"/>
    <property type="match status" value="2"/>
</dbReference>
<dbReference type="AlphaFoldDB" id="I4C0W1"/>
<evidence type="ECO:0000313" key="1">
    <source>
        <dbReference type="EMBL" id="AFM23202.1"/>
    </source>
</evidence>
<dbReference type="PATRIC" id="fig|706587.4.peg.533"/>
<dbReference type="InterPro" id="IPR025566">
    <property type="entry name" value="DUF4331"/>
</dbReference>
<dbReference type="HOGENOM" id="CLU_852303_0_0_7"/>
<dbReference type="EMBL" id="CP003360">
    <property type="protein sequence ID" value="AFM23202.1"/>
    <property type="molecule type" value="Genomic_DNA"/>
</dbReference>